<feature type="region of interest" description="Disordered" evidence="1">
    <location>
        <begin position="28"/>
        <end position="53"/>
    </location>
</feature>
<reference evidence="2 3" key="1">
    <citation type="submission" date="2011-02" db="EMBL/GenBank/DDBJ databases">
        <title>The Genome Sequence of Sphaeroforma arctica JP610.</title>
        <authorList>
            <consortium name="The Broad Institute Genome Sequencing Platform"/>
            <person name="Russ C."/>
            <person name="Cuomo C."/>
            <person name="Young S.K."/>
            <person name="Zeng Q."/>
            <person name="Gargeya S."/>
            <person name="Alvarado L."/>
            <person name="Berlin A."/>
            <person name="Chapman S.B."/>
            <person name="Chen Z."/>
            <person name="Freedman E."/>
            <person name="Gellesch M."/>
            <person name="Goldberg J."/>
            <person name="Griggs A."/>
            <person name="Gujja S."/>
            <person name="Heilman E."/>
            <person name="Heiman D."/>
            <person name="Howarth C."/>
            <person name="Mehta T."/>
            <person name="Neiman D."/>
            <person name="Pearson M."/>
            <person name="Roberts A."/>
            <person name="Saif S."/>
            <person name="Shea T."/>
            <person name="Shenoy N."/>
            <person name="Sisk P."/>
            <person name="Stolte C."/>
            <person name="Sykes S."/>
            <person name="White J."/>
            <person name="Yandava C."/>
            <person name="Burger G."/>
            <person name="Gray M.W."/>
            <person name="Holland P.W.H."/>
            <person name="King N."/>
            <person name="Lang F.B.F."/>
            <person name="Roger A.J."/>
            <person name="Ruiz-Trillo I."/>
            <person name="Haas B."/>
            <person name="Nusbaum C."/>
            <person name="Birren B."/>
        </authorList>
    </citation>
    <scope>NUCLEOTIDE SEQUENCE [LARGE SCALE GENOMIC DNA]</scope>
    <source>
        <strain evidence="2 3">JP610</strain>
    </source>
</reference>
<dbReference type="PANTHER" id="PTHR34573:SF1">
    <property type="entry name" value="VITAMIN K EPOXIDE REDUCTASE DOMAIN-CONTAINING PROTEIN"/>
    <property type="match status" value="1"/>
</dbReference>
<dbReference type="Gene3D" id="3.40.30.10">
    <property type="entry name" value="Glutaredoxin"/>
    <property type="match status" value="1"/>
</dbReference>
<proteinExistence type="predicted"/>
<sequence length="154" mass="16948">MSRRIAAFAAIGVVGTCVGAYVLQSTQQSSPSEPKKKGLPVSQLPSDMSKYDPDDPMVQLALKLREEGAVLYTTDWCGPCKRQKDAFGDAQDLLPQVDCSRMDGRRGFKPECLKLGIRTVPSWKRSDGSFIPGDPNLNKLQKNMLSSSTNFQLH</sequence>
<dbReference type="GeneID" id="25900984"/>
<dbReference type="eggNOG" id="ENOG502SDXY">
    <property type="taxonomic scope" value="Eukaryota"/>
</dbReference>
<evidence type="ECO:0008006" key="4">
    <source>
        <dbReference type="Google" id="ProtNLM"/>
    </source>
</evidence>
<dbReference type="SUPFAM" id="SSF52833">
    <property type="entry name" value="Thioredoxin-like"/>
    <property type="match status" value="1"/>
</dbReference>
<gene>
    <name evidence="2" type="ORF">SARC_00480</name>
</gene>
<accession>A0A0L0GGE2</accession>
<dbReference type="PANTHER" id="PTHR34573">
    <property type="entry name" value="VKC DOMAIN-CONTAINING PROTEIN"/>
    <property type="match status" value="1"/>
</dbReference>
<evidence type="ECO:0000313" key="3">
    <source>
        <dbReference type="Proteomes" id="UP000054560"/>
    </source>
</evidence>
<dbReference type="AlphaFoldDB" id="A0A0L0GGE2"/>
<keyword evidence="3" id="KW-1185">Reference proteome</keyword>
<dbReference type="InterPro" id="IPR036249">
    <property type="entry name" value="Thioredoxin-like_sf"/>
</dbReference>
<dbReference type="EMBL" id="KQ241611">
    <property type="protein sequence ID" value="KNC87388.1"/>
    <property type="molecule type" value="Genomic_DNA"/>
</dbReference>
<dbReference type="RefSeq" id="XP_014161290.1">
    <property type="nucleotide sequence ID" value="XM_014305815.1"/>
</dbReference>
<evidence type="ECO:0000256" key="1">
    <source>
        <dbReference type="SAM" id="MobiDB-lite"/>
    </source>
</evidence>
<name>A0A0L0GGE2_9EUKA</name>
<organism evidence="2 3">
    <name type="scientific">Sphaeroforma arctica JP610</name>
    <dbReference type="NCBI Taxonomy" id="667725"/>
    <lineage>
        <taxon>Eukaryota</taxon>
        <taxon>Ichthyosporea</taxon>
        <taxon>Ichthyophonida</taxon>
        <taxon>Sphaeroforma</taxon>
    </lineage>
</organism>
<dbReference type="Proteomes" id="UP000054560">
    <property type="component" value="Unassembled WGS sequence"/>
</dbReference>
<protein>
    <recommendedName>
        <fullName evidence="4">Thioredoxin domain-containing protein</fullName>
    </recommendedName>
</protein>
<evidence type="ECO:0000313" key="2">
    <source>
        <dbReference type="EMBL" id="KNC87388.1"/>
    </source>
</evidence>